<evidence type="ECO:0000256" key="1">
    <source>
        <dbReference type="SAM" id="SignalP"/>
    </source>
</evidence>
<evidence type="ECO:0000313" key="2">
    <source>
        <dbReference type="EMBL" id="PND39306.1"/>
    </source>
</evidence>
<dbReference type="RefSeq" id="WP_102769224.1">
    <property type="nucleotide sequence ID" value="NZ_POSP01000003.1"/>
</dbReference>
<proteinExistence type="predicted"/>
<dbReference type="PROSITE" id="PS51257">
    <property type="entry name" value="PROKAR_LIPOPROTEIN"/>
    <property type="match status" value="1"/>
</dbReference>
<gene>
    <name evidence="2" type="ORF">C1O66_18420</name>
</gene>
<comment type="caution">
    <text evidence="2">The sequence shown here is derived from an EMBL/GenBank/DDBJ whole genome shotgun (WGS) entry which is preliminary data.</text>
</comment>
<evidence type="ECO:0000313" key="3">
    <source>
        <dbReference type="Proteomes" id="UP000235916"/>
    </source>
</evidence>
<name>A0A2N8L0T6_9BURK</name>
<dbReference type="AlphaFoldDB" id="A0A2N8L0T6"/>
<protein>
    <recommendedName>
        <fullName evidence="4">Lipoprotein</fullName>
    </recommendedName>
</protein>
<organism evidence="2 3">
    <name type="scientific">Kinneretia aquatilis</name>
    <dbReference type="NCBI Taxonomy" id="2070761"/>
    <lineage>
        <taxon>Bacteria</taxon>
        <taxon>Pseudomonadati</taxon>
        <taxon>Pseudomonadota</taxon>
        <taxon>Betaproteobacteria</taxon>
        <taxon>Burkholderiales</taxon>
        <taxon>Sphaerotilaceae</taxon>
        <taxon>Roseateles</taxon>
    </lineage>
</organism>
<dbReference type="EMBL" id="POSP01000003">
    <property type="protein sequence ID" value="PND39306.1"/>
    <property type="molecule type" value="Genomic_DNA"/>
</dbReference>
<reference evidence="2 3" key="1">
    <citation type="submission" date="2018-01" db="EMBL/GenBank/DDBJ databases">
        <title>Draft genome sequence of Paucibacter aquatile CR182 isolated from freshwater of the Nakdong River.</title>
        <authorList>
            <person name="Choi A."/>
            <person name="Chung E.J."/>
        </authorList>
    </citation>
    <scope>NUCLEOTIDE SEQUENCE [LARGE SCALE GENOMIC DNA]</scope>
    <source>
        <strain evidence="2 3">CR182</strain>
    </source>
</reference>
<feature type="signal peptide" evidence="1">
    <location>
        <begin position="1"/>
        <end position="27"/>
    </location>
</feature>
<dbReference type="OrthoDB" id="6024770at2"/>
<keyword evidence="3" id="KW-1185">Reference proteome</keyword>
<sequence length="125" mass="12898">MKTSLRSVLSFSAAAVLALLASGCAIHVTHTESGNGSSKLSQSAAGNASFQCVASPSGECHYALYTSRCSTAEGEGGQPATTCTHQVISQFTVAAGQTREMRDLPQGFKQCMKTSHKPQVPSCGA</sequence>
<evidence type="ECO:0008006" key="4">
    <source>
        <dbReference type="Google" id="ProtNLM"/>
    </source>
</evidence>
<dbReference type="Proteomes" id="UP000235916">
    <property type="component" value="Unassembled WGS sequence"/>
</dbReference>
<keyword evidence="1" id="KW-0732">Signal</keyword>
<accession>A0A2N8L0T6</accession>
<feature type="chain" id="PRO_5014841282" description="Lipoprotein" evidence="1">
    <location>
        <begin position="28"/>
        <end position="125"/>
    </location>
</feature>